<dbReference type="PANTHER" id="PTHR30390">
    <property type="entry name" value="SEDOHEPTULOSE 7-PHOSPHATE ISOMERASE / DNAA INITIATOR-ASSOCIATING FACTOR FOR REPLICATION INITIATION"/>
    <property type="match status" value="1"/>
</dbReference>
<dbReference type="Pfam" id="PF13580">
    <property type="entry name" value="SIS_2"/>
    <property type="match status" value="1"/>
</dbReference>
<dbReference type="GO" id="GO:1901135">
    <property type="term" value="P:carbohydrate derivative metabolic process"/>
    <property type="evidence" value="ECO:0007669"/>
    <property type="project" value="InterPro"/>
</dbReference>
<dbReference type="InterPro" id="IPR035461">
    <property type="entry name" value="GmhA/DiaA"/>
</dbReference>
<accession>X1F1P9</accession>
<dbReference type="InterPro" id="IPR050099">
    <property type="entry name" value="SIS_GmhA/DiaA_subfam"/>
</dbReference>
<dbReference type="InterPro" id="IPR001347">
    <property type="entry name" value="SIS_dom"/>
</dbReference>
<gene>
    <name evidence="2" type="ORF">S03H2_02634</name>
</gene>
<protein>
    <recommendedName>
        <fullName evidence="1">SIS domain-containing protein</fullName>
    </recommendedName>
</protein>
<reference evidence="2" key="1">
    <citation type="journal article" date="2014" name="Front. Microbiol.">
        <title>High frequency of phylogenetically diverse reductive dehalogenase-homologous genes in deep subseafloor sedimentary metagenomes.</title>
        <authorList>
            <person name="Kawai M."/>
            <person name="Futagami T."/>
            <person name="Toyoda A."/>
            <person name="Takaki Y."/>
            <person name="Nishi S."/>
            <person name="Hori S."/>
            <person name="Arai W."/>
            <person name="Tsubouchi T."/>
            <person name="Morono Y."/>
            <person name="Uchiyama I."/>
            <person name="Ito T."/>
            <person name="Fujiyama A."/>
            <person name="Inagaki F."/>
            <person name="Takami H."/>
        </authorList>
    </citation>
    <scope>NUCLEOTIDE SEQUENCE</scope>
    <source>
        <strain evidence="2">Expedition CK06-06</strain>
    </source>
</reference>
<dbReference type="PROSITE" id="PS51464">
    <property type="entry name" value="SIS"/>
    <property type="match status" value="1"/>
</dbReference>
<dbReference type="SUPFAM" id="SSF53697">
    <property type="entry name" value="SIS domain"/>
    <property type="match status" value="1"/>
</dbReference>
<dbReference type="AlphaFoldDB" id="X1F1P9"/>
<evidence type="ECO:0000259" key="1">
    <source>
        <dbReference type="PROSITE" id="PS51464"/>
    </source>
</evidence>
<comment type="caution">
    <text evidence="2">The sequence shown here is derived from an EMBL/GenBank/DDBJ whole genome shotgun (WGS) entry which is preliminary data.</text>
</comment>
<dbReference type="Gene3D" id="3.40.50.10490">
    <property type="entry name" value="Glucose-6-phosphate isomerase like protein, domain 1"/>
    <property type="match status" value="1"/>
</dbReference>
<evidence type="ECO:0000313" key="2">
    <source>
        <dbReference type="EMBL" id="GAH26465.1"/>
    </source>
</evidence>
<proteinExistence type="predicted"/>
<feature type="domain" description="SIS" evidence="1">
    <location>
        <begin position="1"/>
        <end position="108"/>
    </location>
</feature>
<dbReference type="GO" id="GO:0097367">
    <property type="term" value="F:carbohydrate derivative binding"/>
    <property type="evidence" value="ECO:0007669"/>
    <property type="project" value="InterPro"/>
</dbReference>
<dbReference type="EMBL" id="BARU01000902">
    <property type="protein sequence ID" value="GAH26465.1"/>
    <property type="molecule type" value="Genomic_DNA"/>
</dbReference>
<organism evidence="2">
    <name type="scientific">marine sediment metagenome</name>
    <dbReference type="NCBI Taxonomy" id="412755"/>
    <lineage>
        <taxon>unclassified sequences</taxon>
        <taxon>metagenomes</taxon>
        <taxon>ecological metagenomes</taxon>
    </lineage>
</organism>
<feature type="non-terminal residue" evidence="2">
    <location>
        <position position="1"/>
    </location>
</feature>
<dbReference type="CDD" id="cd05006">
    <property type="entry name" value="SIS_GmhA"/>
    <property type="match status" value="1"/>
</dbReference>
<sequence>ITAIANDYGFENVFIKQVEALVREGDILWAISTSGTSPNIIAAAESAKKKGALVLAFTGSSNSKLEQIADICFCANSKSTARSQEIHQVAYHIICDLVEQNFCEQPNQK</sequence>
<dbReference type="InterPro" id="IPR046348">
    <property type="entry name" value="SIS_dom_sf"/>
</dbReference>
<name>X1F1P9_9ZZZZ</name>